<dbReference type="InterPro" id="IPR000626">
    <property type="entry name" value="Ubiquitin-like_dom"/>
</dbReference>
<feature type="region of interest" description="Disordered" evidence="1">
    <location>
        <begin position="338"/>
        <end position="357"/>
    </location>
</feature>
<name>A0A1B0AHP0_GLOPL</name>
<dbReference type="Pfam" id="PF00627">
    <property type="entry name" value="UBA"/>
    <property type="match status" value="1"/>
</dbReference>
<dbReference type="Pfam" id="PF09280">
    <property type="entry name" value="XPC-binding"/>
    <property type="match status" value="1"/>
</dbReference>
<dbReference type="Proteomes" id="UP000092445">
    <property type="component" value="Unassembled WGS sequence"/>
</dbReference>
<evidence type="ECO:0000259" key="3">
    <source>
        <dbReference type="PROSITE" id="PS50053"/>
    </source>
</evidence>
<dbReference type="CDD" id="cd14280">
    <property type="entry name" value="UBA1_Rad23_like"/>
    <property type="match status" value="1"/>
</dbReference>
<dbReference type="EnsemblMetazoa" id="GPAI046141-RA">
    <property type="protein sequence ID" value="GPAI046141-PA"/>
    <property type="gene ID" value="GPAI046141"/>
</dbReference>
<dbReference type="InterPro" id="IPR009060">
    <property type="entry name" value="UBA-like_sf"/>
</dbReference>
<dbReference type="GO" id="GO:0003684">
    <property type="term" value="F:damaged DNA binding"/>
    <property type="evidence" value="ECO:0007669"/>
    <property type="project" value="InterPro"/>
</dbReference>
<feature type="domain" description="Ubiquitin-like" evidence="3">
    <location>
        <begin position="87"/>
        <end position="159"/>
    </location>
</feature>
<dbReference type="Gene3D" id="1.10.8.10">
    <property type="entry name" value="DNA helicase RuvA subunit, C-terminal domain"/>
    <property type="match status" value="1"/>
</dbReference>
<dbReference type="SMART" id="SM00213">
    <property type="entry name" value="UBQ"/>
    <property type="match status" value="1"/>
</dbReference>
<proteinExistence type="predicted"/>
<dbReference type="InterPro" id="IPR015360">
    <property type="entry name" value="XPC-bd"/>
</dbReference>
<dbReference type="GO" id="GO:0005829">
    <property type="term" value="C:cytosol"/>
    <property type="evidence" value="ECO:0007669"/>
    <property type="project" value="TreeGrafter"/>
</dbReference>
<dbReference type="AlphaFoldDB" id="A0A1B0AHP0"/>
<dbReference type="STRING" id="7398.A0A1B0AHP0"/>
<dbReference type="Gene3D" id="3.10.20.90">
    <property type="entry name" value="Phosphatidylinositol 3-kinase Catalytic Subunit, Chain A, domain 1"/>
    <property type="match status" value="1"/>
</dbReference>
<evidence type="ECO:0008006" key="6">
    <source>
        <dbReference type="Google" id="ProtNLM"/>
    </source>
</evidence>
<evidence type="ECO:0000313" key="4">
    <source>
        <dbReference type="EnsemblMetazoa" id="GPAI046141-PA"/>
    </source>
</evidence>
<dbReference type="CDD" id="cd01805">
    <property type="entry name" value="Ubl_Rad23"/>
    <property type="match status" value="1"/>
</dbReference>
<feature type="domain" description="UBA" evidence="2">
    <location>
        <begin position="211"/>
        <end position="254"/>
    </location>
</feature>
<dbReference type="InterPro" id="IPR036353">
    <property type="entry name" value="XPC-bd_sf"/>
</dbReference>
<dbReference type="SMART" id="SM00165">
    <property type="entry name" value="UBA"/>
    <property type="match status" value="1"/>
</dbReference>
<dbReference type="GO" id="GO:0043161">
    <property type="term" value="P:proteasome-mediated ubiquitin-dependent protein catabolic process"/>
    <property type="evidence" value="ECO:0007669"/>
    <property type="project" value="InterPro"/>
</dbReference>
<protein>
    <recommendedName>
        <fullName evidence="6">UV excision repair protein RAD23</fullName>
    </recommendedName>
</protein>
<evidence type="ECO:0000313" key="5">
    <source>
        <dbReference type="Proteomes" id="UP000092445"/>
    </source>
</evidence>
<dbReference type="Gene3D" id="1.10.10.540">
    <property type="entry name" value="XPC-binding domain"/>
    <property type="match status" value="1"/>
</dbReference>
<dbReference type="FunFam" id="1.10.8.10:FF:000003">
    <property type="entry name" value="UV excision repair protein RAD23 homolog"/>
    <property type="match status" value="1"/>
</dbReference>
<reference evidence="4" key="2">
    <citation type="submission" date="2020-05" db="UniProtKB">
        <authorList>
            <consortium name="EnsemblMetazoa"/>
        </authorList>
    </citation>
    <scope>IDENTIFICATION</scope>
    <source>
        <strain evidence="4">IAEA</strain>
    </source>
</reference>
<evidence type="ECO:0000256" key="1">
    <source>
        <dbReference type="SAM" id="MobiDB-lite"/>
    </source>
</evidence>
<evidence type="ECO:0000259" key="2">
    <source>
        <dbReference type="PROSITE" id="PS50030"/>
    </source>
</evidence>
<dbReference type="SUPFAM" id="SSF46934">
    <property type="entry name" value="UBA-like"/>
    <property type="match status" value="1"/>
</dbReference>
<feature type="compositionally biased region" description="Polar residues" evidence="1">
    <location>
        <begin position="195"/>
        <end position="213"/>
    </location>
</feature>
<dbReference type="GO" id="GO:0006289">
    <property type="term" value="P:nucleotide-excision repair"/>
    <property type="evidence" value="ECO:0007669"/>
    <property type="project" value="InterPro"/>
</dbReference>
<sequence length="357" mass="39973">MSQFCLTILPHLPTRPTSHAVSTYTLTGYHLTQHSNTGLIDRHAAEVDDVCRQNQCSRQRAGFLKHAHSPVPGNKEEEEEEKRDPTMKLQIKTLNHKLMTVDIEPTRTVFDLKKELSRYPDVGVQPEFQKLIYAGKILSNPDQLGACNIDIKKFLVVMILKQPLAKTPLSEPKGVGDEATNNVTANVEPILLPSNPESPRTDTASAIETTPQDPNKDKLVEQIVGMGYEEMDVRRALEASFNNPERAIEYLIEGMPVTIPNETDMMMDDDSENSEMSMYEMFRTDPVFQSLQSAIEHNPELVNAAIQQVGDSNPALLNLMGENQHDILNMLINANADNDVDENTEQVSEEDSGDDEF</sequence>
<keyword evidence="5" id="KW-1185">Reference proteome</keyword>
<dbReference type="GO" id="GO:0043130">
    <property type="term" value="F:ubiquitin binding"/>
    <property type="evidence" value="ECO:0007669"/>
    <property type="project" value="TreeGrafter"/>
</dbReference>
<dbReference type="PANTHER" id="PTHR10621:SF0">
    <property type="entry name" value="UV EXCISION REPAIR PROTEIN RAD23"/>
    <property type="match status" value="1"/>
</dbReference>
<dbReference type="InterPro" id="IPR029071">
    <property type="entry name" value="Ubiquitin-like_domsf"/>
</dbReference>
<dbReference type="PANTHER" id="PTHR10621">
    <property type="entry name" value="UV EXCISION REPAIR PROTEIN RAD23"/>
    <property type="match status" value="1"/>
</dbReference>
<dbReference type="GO" id="GO:0031593">
    <property type="term" value="F:polyubiquitin modification-dependent protein binding"/>
    <property type="evidence" value="ECO:0007669"/>
    <property type="project" value="TreeGrafter"/>
</dbReference>
<dbReference type="PROSITE" id="PS50030">
    <property type="entry name" value="UBA"/>
    <property type="match status" value="1"/>
</dbReference>
<dbReference type="GO" id="GO:0005654">
    <property type="term" value="C:nucleoplasm"/>
    <property type="evidence" value="ECO:0007669"/>
    <property type="project" value="TreeGrafter"/>
</dbReference>
<accession>A0A1B0AHP0</accession>
<dbReference type="SUPFAM" id="SSF101238">
    <property type="entry name" value="XPC-binding domain"/>
    <property type="match status" value="1"/>
</dbReference>
<dbReference type="InterPro" id="IPR015940">
    <property type="entry name" value="UBA"/>
</dbReference>
<dbReference type="GO" id="GO:0070628">
    <property type="term" value="F:proteasome binding"/>
    <property type="evidence" value="ECO:0007669"/>
    <property type="project" value="TreeGrafter"/>
</dbReference>
<dbReference type="VEuPathDB" id="VectorBase:GPAI046141"/>
<reference evidence="5" key="1">
    <citation type="submission" date="2014-03" db="EMBL/GenBank/DDBJ databases">
        <authorList>
            <person name="Aksoy S."/>
            <person name="Warren W."/>
            <person name="Wilson R.K."/>
        </authorList>
    </citation>
    <scope>NUCLEOTIDE SEQUENCE [LARGE SCALE GENOMIC DNA]</scope>
    <source>
        <strain evidence="5">IAEA</strain>
    </source>
</reference>
<organism evidence="4 5">
    <name type="scientific">Glossina pallidipes</name>
    <name type="common">Tsetse fly</name>
    <dbReference type="NCBI Taxonomy" id="7398"/>
    <lineage>
        <taxon>Eukaryota</taxon>
        <taxon>Metazoa</taxon>
        <taxon>Ecdysozoa</taxon>
        <taxon>Arthropoda</taxon>
        <taxon>Hexapoda</taxon>
        <taxon>Insecta</taxon>
        <taxon>Pterygota</taxon>
        <taxon>Neoptera</taxon>
        <taxon>Endopterygota</taxon>
        <taxon>Diptera</taxon>
        <taxon>Brachycera</taxon>
        <taxon>Muscomorpha</taxon>
        <taxon>Hippoboscoidea</taxon>
        <taxon>Glossinidae</taxon>
        <taxon>Glossina</taxon>
    </lineage>
</organism>
<dbReference type="Pfam" id="PF00240">
    <property type="entry name" value="ubiquitin"/>
    <property type="match status" value="1"/>
</dbReference>
<dbReference type="PROSITE" id="PS50053">
    <property type="entry name" value="UBIQUITIN_2"/>
    <property type="match status" value="1"/>
</dbReference>
<dbReference type="SUPFAM" id="SSF54236">
    <property type="entry name" value="Ubiquitin-like"/>
    <property type="match status" value="1"/>
</dbReference>
<feature type="region of interest" description="Disordered" evidence="1">
    <location>
        <begin position="189"/>
        <end position="213"/>
    </location>
</feature>